<dbReference type="NCBIfam" id="TIGR00976">
    <property type="entry name" value="CocE_NonD"/>
    <property type="match status" value="1"/>
</dbReference>
<dbReference type="Proteomes" id="UP000562984">
    <property type="component" value="Unassembled WGS sequence"/>
</dbReference>
<dbReference type="AlphaFoldDB" id="A0A849A2B3"/>
<dbReference type="SUPFAM" id="SSF53474">
    <property type="entry name" value="alpha/beta-Hydrolases"/>
    <property type="match status" value="1"/>
</dbReference>
<evidence type="ECO:0000313" key="5">
    <source>
        <dbReference type="Proteomes" id="UP000562984"/>
    </source>
</evidence>
<keyword evidence="5" id="KW-1185">Reference proteome</keyword>
<name>A0A849A2B3_9ACTN</name>
<gene>
    <name evidence="4" type="ORF">HKD39_03220</name>
</gene>
<dbReference type="SMART" id="SM00939">
    <property type="entry name" value="PepX_C"/>
    <property type="match status" value="1"/>
</dbReference>
<dbReference type="SUPFAM" id="SSF49785">
    <property type="entry name" value="Galactose-binding domain-like"/>
    <property type="match status" value="1"/>
</dbReference>
<dbReference type="GO" id="GO:0008239">
    <property type="term" value="F:dipeptidyl-peptidase activity"/>
    <property type="evidence" value="ECO:0007669"/>
    <property type="project" value="InterPro"/>
</dbReference>
<accession>A0A849A2B3</accession>
<keyword evidence="1 4" id="KW-0378">Hydrolase</keyword>
<evidence type="ECO:0000313" key="4">
    <source>
        <dbReference type="EMBL" id="NNG34749.1"/>
    </source>
</evidence>
<dbReference type="InterPro" id="IPR005674">
    <property type="entry name" value="CocE/Ser_esterase"/>
</dbReference>
<comment type="caution">
    <text evidence="4">The sequence shown here is derived from an EMBL/GenBank/DDBJ whole genome shotgun (WGS) entry which is preliminary data.</text>
</comment>
<dbReference type="Gene3D" id="2.60.120.260">
    <property type="entry name" value="Galactose-binding domain-like"/>
    <property type="match status" value="1"/>
</dbReference>
<sequence length="591" mass="63608">MDPMPLDLSIRLLSALARLPRPRHRELLVEKDLAVPMDDGITLLADRVAPIDLPAAPILLARTPYGNREPMRPLRLIAAQGFQVVSVRCRGTFGSGGEFDPFFAEAADGQATLRWLREQPWYSGQVCLFGPSYLGLTQWAVLHSGAGDDVKGAAISVSASDFPRDLIYPGGAFGLDLATTWLYALDVQERSWLTRKRAQLTRKPHKVAAAAALPVADADQPLVGHRIGYYHDWIDHEDVTDEYWRRIDFRPLPTAESSGRQDAETATPPVNLVAGWYDIMLTGQLADHVLLTQRAARRGTEPPRLTVGPWHHASPAAALTVVRELVGHARRVFGDTEELGPAVRVRVLGAPRGSAWLELPSWPPKPAEHLSLFAGAPGLLTPAPPSTDTEPIGSFVHDPADPAPMCGGRSLDPALAGPKDQAPRENRDDVLVLSTEPLTDPVTAAGVPVVRLRLRLSNPNADIFVRLCDVAPGRGAREKSINLTDAGLRLDPRLDAARDRAADTAAGAPTAEVLRLPDGTVAVTLPLAPTACYFAKGHRIRLQLSGAANALLARNTGSGQPLATATTLTSTSYEVLGPDDGPLLELPVLDR</sequence>
<dbReference type="Pfam" id="PF08530">
    <property type="entry name" value="PepX_C"/>
    <property type="match status" value="1"/>
</dbReference>
<evidence type="ECO:0000259" key="3">
    <source>
        <dbReference type="SMART" id="SM00939"/>
    </source>
</evidence>
<dbReference type="Gene3D" id="3.40.50.1820">
    <property type="entry name" value="alpha/beta hydrolase"/>
    <property type="match status" value="1"/>
</dbReference>
<feature type="region of interest" description="Disordered" evidence="2">
    <location>
        <begin position="380"/>
        <end position="425"/>
    </location>
</feature>
<evidence type="ECO:0000256" key="2">
    <source>
        <dbReference type="SAM" id="MobiDB-lite"/>
    </source>
</evidence>
<dbReference type="InterPro" id="IPR008979">
    <property type="entry name" value="Galactose-bd-like_sf"/>
</dbReference>
<reference evidence="4 5" key="1">
    <citation type="submission" date="2020-05" db="EMBL/GenBank/DDBJ databases">
        <title>Nakamurella sp. DB0629 isolated from air conditioner.</title>
        <authorList>
            <person name="Kim D.H."/>
            <person name="Kim D.-U."/>
        </authorList>
    </citation>
    <scope>NUCLEOTIDE SEQUENCE [LARGE SCALE GENOMIC DNA]</scope>
    <source>
        <strain evidence="4 5">DB0629</strain>
    </source>
</reference>
<dbReference type="Gene3D" id="1.10.3020.10">
    <property type="entry name" value="alpha-amino acid ester hydrolase ( Helical cap domain)"/>
    <property type="match status" value="1"/>
</dbReference>
<proteinExistence type="predicted"/>
<feature type="domain" description="Xaa-Pro dipeptidyl-peptidase C-terminal" evidence="3">
    <location>
        <begin position="329"/>
        <end position="585"/>
    </location>
</feature>
<dbReference type="EMBL" id="JABEND010000001">
    <property type="protein sequence ID" value="NNG34749.1"/>
    <property type="molecule type" value="Genomic_DNA"/>
</dbReference>
<protein>
    <submittedName>
        <fullName evidence="4">CocE/NonD family hydrolase</fullName>
    </submittedName>
</protein>
<dbReference type="InterPro" id="IPR000383">
    <property type="entry name" value="Xaa-Pro-like_dom"/>
</dbReference>
<dbReference type="RefSeq" id="WP_171198336.1">
    <property type="nucleotide sequence ID" value="NZ_JABEND010000001.1"/>
</dbReference>
<dbReference type="Pfam" id="PF02129">
    <property type="entry name" value="Peptidase_S15"/>
    <property type="match status" value="1"/>
</dbReference>
<evidence type="ECO:0000256" key="1">
    <source>
        <dbReference type="ARBA" id="ARBA00022801"/>
    </source>
</evidence>
<dbReference type="InterPro" id="IPR013736">
    <property type="entry name" value="Xaa-Pro_dipept_C"/>
</dbReference>
<organism evidence="4 5">
    <name type="scientific">Nakamurella aerolata</name>
    <dbReference type="NCBI Taxonomy" id="1656892"/>
    <lineage>
        <taxon>Bacteria</taxon>
        <taxon>Bacillati</taxon>
        <taxon>Actinomycetota</taxon>
        <taxon>Actinomycetes</taxon>
        <taxon>Nakamurellales</taxon>
        <taxon>Nakamurellaceae</taxon>
        <taxon>Nakamurella</taxon>
    </lineage>
</organism>
<dbReference type="InterPro" id="IPR029058">
    <property type="entry name" value="AB_hydrolase_fold"/>
</dbReference>